<dbReference type="InterPro" id="IPR008967">
    <property type="entry name" value="p53-like_TF_DNA-bd_sf"/>
</dbReference>
<dbReference type="InterPro" id="IPR000980">
    <property type="entry name" value="SH2"/>
</dbReference>
<evidence type="ECO:0000256" key="3">
    <source>
        <dbReference type="ARBA" id="ARBA00005586"/>
    </source>
</evidence>
<evidence type="ECO:0000313" key="16">
    <source>
        <dbReference type="Proteomes" id="UP000265040"/>
    </source>
</evidence>
<reference evidence="15" key="2">
    <citation type="submission" date="2025-08" db="UniProtKB">
        <authorList>
            <consortium name="Ensembl"/>
        </authorList>
    </citation>
    <scope>IDENTIFICATION</scope>
</reference>
<keyword evidence="16" id="KW-1185">Reference proteome</keyword>
<evidence type="ECO:0000259" key="14">
    <source>
        <dbReference type="PROSITE" id="PS50001"/>
    </source>
</evidence>
<name>A0A7N6A0I4_ANATE</name>
<dbReference type="AlphaFoldDB" id="A0A7N6A0I4"/>
<dbReference type="FunFam" id="1.10.238.10:FF:000012">
    <property type="entry name" value="Signal transducer and activator of transcription"/>
    <property type="match status" value="1"/>
</dbReference>
<evidence type="ECO:0000256" key="2">
    <source>
        <dbReference type="ARBA" id="ARBA00004496"/>
    </source>
</evidence>
<dbReference type="GeneTree" id="ENSGT01050000244905"/>
<evidence type="ECO:0000256" key="5">
    <source>
        <dbReference type="ARBA" id="ARBA00022553"/>
    </source>
</evidence>
<dbReference type="GO" id="GO:0005634">
    <property type="term" value="C:nucleus"/>
    <property type="evidence" value="ECO:0007669"/>
    <property type="project" value="UniProtKB-SubCell"/>
</dbReference>
<dbReference type="InterPro" id="IPR036535">
    <property type="entry name" value="STAT_N_sf"/>
</dbReference>
<dbReference type="InterPro" id="IPR013799">
    <property type="entry name" value="STAT_TF_prot_interaction"/>
</dbReference>
<dbReference type="PROSITE" id="PS50001">
    <property type="entry name" value="SH2"/>
    <property type="match status" value="1"/>
</dbReference>
<dbReference type="Proteomes" id="UP000265040">
    <property type="component" value="Chromosome 5"/>
</dbReference>
<evidence type="ECO:0000256" key="12">
    <source>
        <dbReference type="PROSITE-ProRule" id="PRU00191"/>
    </source>
</evidence>
<evidence type="ECO:0000256" key="4">
    <source>
        <dbReference type="ARBA" id="ARBA00022490"/>
    </source>
</evidence>
<dbReference type="InterPro" id="IPR048988">
    <property type="entry name" value="STAT_linker"/>
</dbReference>
<dbReference type="Pfam" id="PF01017">
    <property type="entry name" value="STAT_alpha"/>
    <property type="match status" value="1"/>
</dbReference>
<dbReference type="InterPro" id="IPR013800">
    <property type="entry name" value="STAT_TF_alpha"/>
</dbReference>
<dbReference type="SMART" id="SM00964">
    <property type="entry name" value="STAT_int"/>
    <property type="match status" value="1"/>
</dbReference>
<dbReference type="Gene3D" id="3.30.505.10">
    <property type="entry name" value="SH2 domain"/>
    <property type="match status" value="1"/>
</dbReference>
<comment type="similarity">
    <text evidence="3 13">Belongs to the transcription factor STAT family.</text>
</comment>
<dbReference type="Gene3D" id="1.10.238.10">
    <property type="entry name" value="EF-hand"/>
    <property type="match status" value="1"/>
</dbReference>
<evidence type="ECO:0000313" key="15">
    <source>
        <dbReference type="Ensembl" id="ENSATEP00000039166.1"/>
    </source>
</evidence>
<dbReference type="Pfam" id="PF00017">
    <property type="entry name" value="SH2"/>
    <property type="match status" value="1"/>
</dbReference>
<comment type="subcellular location">
    <subcellularLocation>
        <location evidence="2 13">Cytoplasm</location>
    </subcellularLocation>
    <subcellularLocation>
        <location evidence="1 13">Nucleus</location>
    </subcellularLocation>
</comment>
<dbReference type="InterPro" id="IPR015988">
    <property type="entry name" value="STAT_TF_CC"/>
</dbReference>
<dbReference type="InterPro" id="IPR036860">
    <property type="entry name" value="SH2_dom_sf"/>
</dbReference>
<dbReference type="InterPro" id="IPR012345">
    <property type="entry name" value="STAT_TF_DNA-bd_N"/>
</dbReference>
<keyword evidence="9 13" id="KW-0010">Activator</keyword>
<keyword evidence="4 13" id="KW-0963">Cytoplasm</keyword>
<organism evidence="15 16">
    <name type="scientific">Anabas testudineus</name>
    <name type="common">Climbing perch</name>
    <name type="synonym">Anthias testudineus</name>
    <dbReference type="NCBI Taxonomy" id="64144"/>
    <lineage>
        <taxon>Eukaryota</taxon>
        <taxon>Metazoa</taxon>
        <taxon>Chordata</taxon>
        <taxon>Craniata</taxon>
        <taxon>Vertebrata</taxon>
        <taxon>Euteleostomi</taxon>
        <taxon>Actinopterygii</taxon>
        <taxon>Neopterygii</taxon>
        <taxon>Teleostei</taxon>
        <taxon>Neoteleostei</taxon>
        <taxon>Acanthomorphata</taxon>
        <taxon>Anabantaria</taxon>
        <taxon>Anabantiformes</taxon>
        <taxon>Anabantoidei</taxon>
        <taxon>Anabantidae</taxon>
        <taxon>Anabas</taxon>
    </lineage>
</organism>
<dbReference type="FunFam" id="3.30.505.10:FF:000003">
    <property type="entry name" value="Signal transducer and activator of transcription"/>
    <property type="match status" value="1"/>
</dbReference>
<keyword evidence="5 13" id="KW-0597">Phosphoprotein</keyword>
<dbReference type="GO" id="GO:0003700">
    <property type="term" value="F:DNA-binding transcription factor activity"/>
    <property type="evidence" value="ECO:0007669"/>
    <property type="project" value="InterPro"/>
</dbReference>
<dbReference type="SUPFAM" id="SSF47655">
    <property type="entry name" value="STAT"/>
    <property type="match status" value="1"/>
</dbReference>
<evidence type="ECO:0000256" key="1">
    <source>
        <dbReference type="ARBA" id="ARBA00004123"/>
    </source>
</evidence>
<keyword evidence="7 13" id="KW-0805">Transcription regulation</keyword>
<dbReference type="Pfam" id="PF21354">
    <property type="entry name" value="STAT_linker"/>
    <property type="match status" value="1"/>
</dbReference>
<dbReference type="InterPro" id="IPR013801">
    <property type="entry name" value="STAT_TF_DNA-bd"/>
</dbReference>
<dbReference type="GO" id="GO:0005737">
    <property type="term" value="C:cytoplasm"/>
    <property type="evidence" value="ECO:0007669"/>
    <property type="project" value="UniProtKB-SubCell"/>
</dbReference>
<sequence>MTQWEKLRQLPAVYRQQLHELYDRDALPMDVRHYLSAWIEKQEWQRAARDHDLAMVLFQVLLENLDIQHSRFVQEESFLLQHNIRRYKQNFQRYLDDPCGLASTILWFLEKEKEILQSADLAEQVQFLCVEQEAMEMDSQQDMERKMAGLRNEVQVLIIIYSTLSDLNKLLDRAEELIDLLVKKELVEWQRRQQKACIGAPDNVCLDHLEKWFTCMAVCLFQVREFLSKLDELVGKVSYDNDPIKAQKPALQRRADTLLKDLLKSSFVVETQPSMPQGKGSLVLRTNVQFSVKTRLLVKFVEQNHIMKVNVSVDRYRRFNVLGTKSKALNMAESQSGGMVADFRHLLNKQMMIFFFGLSVELQASSLPVVIISNSSQQQSAWASVLWFNMLSLDTKDVKFFANCPAATWPQFGEVLSWQFLSATKRGLNDDQLEMIALRLFGKQRDYDNCKVAWSKFSKENSPDTFWVWFDGILVMVKTYLEQLWRDGLIMGFVSKGKEKSLLKKKQRGTFLLRFSESVIGGITFSWVEYDMIGEPSIKTVQPFTKVDLNQIPFHEIIRNFQILESDNIPENPLLYLYPNTPKDEAFGKYYSDKTGGKQLVVMAVCYWSCRNTLEAWSPMPSDMAQGEGLEPINGLCGEAAGESWLSLLSHPAKNLALLSSQLSLHFILYNISGGPAV</sequence>
<keyword evidence="10 13" id="KW-0804">Transcription</keyword>
<dbReference type="Pfam" id="PF02864">
    <property type="entry name" value="STAT_bind"/>
    <property type="match status" value="1"/>
</dbReference>
<dbReference type="GO" id="GO:0007165">
    <property type="term" value="P:signal transduction"/>
    <property type="evidence" value="ECO:0007669"/>
    <property type="project" value="InterPro"/>
</dbReference>
<reference evidence="15" key="1">
    <citation type="submission" date="2021-04" db="EMBL/GenBank/DDBJ databases">
        <authorList>
            <consortium name="Wellcome Sanger Institute Data Sharing"/>
        </authorList>
    </citation>
    <scope>NUCLEOTIDE SEQUENCE [LARGE SCALE GENOMIC DNA]</scope>
</reference>
<dbReference type="SUPFAM" id="SSF49417">
    <property type="entry name" value="p53-like transcription factors"/>
    <property type="match status" value="1"/>
</dbReference>
<dbReference type="Gene3D" id="2.60.40.630">
    <property type="entry name" value="STAT transcription factor, DNA-binding domain"/>
    <property type="match status" value="1"/>
</dbReference>
<evidence type="ECO:0000256" key="10">
    <source>
        <dbReference type="ARBA" id="ARBA00023163"/>
    </source>
</evidence>
<dbReference type="Gene3D" id="1.10.532.10">
    <property type="entry name" value="STAT transcription factor, N-terminal domain"/>
    <property type="match status" value="1"/>
</dbReference>
<feature type="domain" description="SH2" evidence="14">
    <location>
        <begin position="485"/>
        <end position="591"/>
    </location>
</feature>
<dbReference type="SUPFAM" id="SSF55550">
    <property type="entry name" value="SH2 domain"/>
    <property type="match status" value="1"/>
</dbReference>
<evidence type="ECO:0000256" key="13">
    <source>
        <dbReference type="RuleBase" id="RU046415"/>
    </source>
</evidence>
<gene>
    <name evidence="15" type="primary">STAT2</name>
</gene>
<accession>A0A7N6A0I4</accession>
<keyword evidence="8 13" id="KW-0238">DNA-binding</keyword>
<proteinExistence type="inferred from homology"/>
<evidence type="ECO:0000256" key="9">
    <source>
        <dbReference type="ARBA" id="ARBA00023159"/>
    </source>
</evidence>
<protein>
    <recommendedName>
        <fullName evidence="13">Signal transducer and activator of transcription</fullName>
    </recommendedName>
</protein>
<reference evidence="15" key="3">
    <citation type="submission" date="2025-09" db="UniProtKB">
        <authorList>
            <consortium name="Ensembl"/>
        </authorList>
    </citation>
    <scope>IDENTIFICATION</scope>
</reference>
<dbReference type="GO" id="GO:0003677">
    <property type="term" value="F:DNA binding"/>
    <property type="evidence" value="ECO:0007669"/>
    <property type="project" value="UniProtKB-KW"/>
</dbReference>
<evidence type="ECO:0000256" key="11">
    <source>
        <dbReference type="ARBA" id="ARBA00023242"/>
    </source>
</evidence>
<dbReference type="PANTHER" id="PTHR11801">
    <property type="entry name" value="SIGNAL TRANSDUCER AND ACTIVATOR OF TRANSCRIPTION"/>
    <property type="match status" value="1"/>
</dbReference>
<keyword evidence="6 12" id="KW-0727">SH2 domain</keyword>
<dbReference type="Ensembl" id="ENSATET00000060848.2">
    <property type="protein sequence ID" value="ENSATEP00000039166.1"/>
    <property type="gene ID" value="ENSATEG00000001615.3"/>
</dbReference>
<evidence type="ECO:0000256" key="7">
    <source>
        <dbReference type="ARBA" id="ARBA00023015"/>
    </source>
</evidence>
<evidence type="ECO:0000256" key="6">
    <source>
        <dbReference type="ARBA" id="ARBA00022999"/>
    </source>
</evidence>
<dbReference type="InterPro" id="IPR001217">
    <property type="entry name" value="STAT"/>
</dbReference>
<evidence type="ECO:0000256" key="8">
    <source>
        <dbReference type="ARBA" id="ARBA00023125"/>
    </source>
</evidence>
<keyword evidence="11 13" id="KW-0539">Nucleus</keyword>
<dbReference type="SUPFAM" id="SSF48092">
    <property type="entry name" value="Transcription factor STAT-4 N-domain"/>
    <property type="match status" value="1"/>
</dbReference>